<dbReference type="EMBL" id="JACHIT010000001">
    <property type="protein sequence ID" value="MBB5911697.1"/>
    <property type="molecule type" value="Genomic_DNA"/>
</dbReference>
<dbReference type="PANTHER" id="PTHR43248:SF30">
    <property type="entry name" value="AB HYDROLASE-1 DOMAIN-CONTAINING PROTEIN"/>
    <property type="match status" value="1"/>
</dbReference>
<dbReference type="InterPro" id="IPR029058">
    <property type="entry name" value="AB_hydrolase_fold"/>
</dbReference>
<organism evidence="5 6">
    <name type="scientific">Nocardia transvalensis</name>
    <dbReference type="NCBI Taxonomy" id="37333"/>
    <lineage>
        <taxon>Bacteria</taxon>
        <taxon>Bacillati</taxon>
        <taxon>Actinomycetota</taxon>
        <taxon>Actinomycetes</taxon>
        <taxon>Mycobacteriales</taxon>
        <taxon>Nocardiaceae</taxon>
        <taxon>Nocardia</taxon>
    </lineage>
</organism>
<evidence type="ECO:0000256" key="1">
    <source>
        <dbReference type="ARBA" id="ARBA00010088"/>
    </source>
</evidence>
<evidence type="ECO:0000313" key="5">
    <source>
        <dbReference type="EMBL" id="MBB5911697.1"/>
    </source>
</evidence>
<dbReference type="PANTHER" id="PTHR43248">
    <property type="entry name" value="2-SUCCINYL-6-HYDROXY-2,4-CYCLOHEXADIENE-1-CARBOXYLATE SYNTHASE"/>
    <property type="match status" value="1"/>
</dbReference>
<dbReference type="AlphaFoldDB" id="A0A7W9P955"/>
<evidence type="ECO:0000256" key="2">
    <source>
        <dbReference type="ARBA" id="ARBA00022801"/>
    </source>
</evidence>
<gene>
    <name evidence="5" type="ORF">BJY24_000564</name>
</gene>
<comment type="caution">
    <text evidence="5">The sequence shown here is derived from an EMBL/GenBank/DDBJ whole genome shotgun (WGS) entry which is preliminary data.</text>
</comment>
<dbReference type="Proteomes" id="UP000540412">
    <property type="component" value="Unassembled WGS sequence"/>
</dbReference>
<comment type="similarity">
    <text evidence="1">Belongs to the peptidase S33 family.</text>
</comment>
<dbReference type="Pfam" id="PF08386">
    <property type="entry name" value="Abhydrolase_4"/>
    <property type="match status" value="1"/>
</dbReference>
<evidence type="ECO:0000313" key="6">
    <source>
        <dbReference type="Proteomes" id="UP000540412"/>
    </source>
</evidence>
<dbReference type="Gene3D" id="3.40.50.1820">
    <property type="entry name" value="alpha/beta hydrolase"/>
    <property type="match status" value="1"/>
</dbReference>
<dbReference type="InterPro" id="IPR051601">
    <property type="entry name" value="Serine_prot/Carboxylest_S33"/>
</dbReference>
<keyword evidence="6" id="KW-1185">Reference proteome</keyword>
<proteinExistence type="inferred from homology"/>
<sequence>MAVPVDWADPAGASIDMAVARKRASGPGRIGTLVFLPGGPGTSGVDELLRHDRFSPALHEKFDIVSVDPRGVKRSHPLRCDSGLAAARPNLVPDTGAQFSEVASYATDLAASCREYTGPLADHLDSASVARDVEELRKMLGENTLSFYGPSYGTMPGQSYLEQFPRRVRAMVLDGVDDHSLDGPEFLATEARAAQDTFAEFVSWCDRETACVLHGRNVPALFDRLYERAVRGELSSPAGTPLSPLDLGRTALQPLYEPDWPKEAELLRSMDDQPPGPAPAPVPRRRGEPVAAPELIACSDWSFDIPDQSRWESLWREQNRNAGTLRAHFAWVAGSICSFWPPAPNPPHRPRITSAPPILITTSKHDPATPHEWATHVTANTPNATLLTYEGWGHGVYSRTPCTTHATDNYLLDPTAHPTLSCPASP</sequence>
<dbReference type="SUPFAM" id="SSF53474">
    <property type="entry name" value="alpha/beta-Hydrolases"/>
    <property type="match status" value="1"/>
</dbReference>
<dbReference type="RefSeq" id="WP_157185581.1">
    <property type="nucleotide sequence ID" value="NZ_JACHIT010000001.1"/>
</dbReference>
<keyword evidence="2" id="KW-0378">Hydrolase</keyword>
<accession>A0A7W9P955</accession>
<evidence type="ECO:0000256" key="3">
    <source>
        <dbReference type="SAM" id="MobiDB-lite"/>
    </source>
</evidence>
<protein>
    <submittedName>
        <fullName evidence="5">Pimeloyl-ACP methyl ester carboxylesterase</fullName>
    </submittedName>
</protein>
<reference evidence="5 6" key="1">
    <citation type="submission" date="2020-08" db="EMBL/GenBank/DDBJ databases">
        <title>Sequencing the genomes of 1000 actinobacteria strains.</title>
        <authorList>
            <person name="Klenk H.-P."/>
        </authorList>
    </citation>
    <scope>NUCLEOTIDE SEQUENCE [LARGE SCALE GENOMIC DNA]</scope>
    <source>
        <strain evidence="5 6">DSM 43582</strain>
    </source>
</reference>
<name>A0A7W9P955_9NOCA</name>
<feature type="domain" description="Peptidase S33 tripeptidyl aminopeptidase-like C-terminal" evidence="4">
    <location>
        <begin position="332"/>
        <end position="416"/>
    </location>
</feature>
<dbReference type="InterPro" id="IPR013595">
    <property type="entry name" value="Pept_S33_TAP-like_C"/>
</dbReference>
<feature type="region of interest" description="Disordered" evidence="3">
    <location>
        <begin position="268"/>
        <end position="287"/>
    </location>
</feature>
<evidence type="ECO:0000259" key="4">
    <source>
        <dbReference type="Pfam" id="PF08386"/>
    </source>
</evidence>
<dbReference type="GO" id="GO:0016787">
    <property type="term" value="F:hydrolase activity"/>
    <property type="evidence" value="ECO:0007669"/>
    <property type="project" value="UniProtKB-KW"/>
</dbReference>